<proteinExistence type="predicted"/>
<feature type="compositionally biased region" description="Basic residues" evidence="1">
    <location>
        <begin position="105"/>
        <end position="128"/>
    </location>
</feature>
<feature type="compositionally biased region" description="Basic and acidic residues" evidence="1">
    <location>
        <begin position="414"/>
        <end position="430"/>
    </location>
</feature>
<name>A0ABN7SRY8_OIKDI</name>
<dbReference type="EMBL" id="OU015566">
    <property type="protein sequence ID" value="CAG5104151.1"/>
    <property type="molecule type" value="Genomic_DNA"/>
</dbReference>
<feature type="compositionally biased region" description="Basic and acidic residues" evidence="1">
    <location>
        <begin position="173"/>
        <end position="183"/>
    </location>
</feature>
<keyword evidence="3" id="KW-1185">Reference proteome</keyword>
<evidence type="ECO:0000313" key="3">
    <source>
        <dbReference type="Proteomes" id="UP001158576"/>
    </source>
</evidence>
<dbReference type="Proteomes" id="UP001158576">
    <property type="component" value="Chromosome 1"/>
</dbReference>
<feature type="region of interest" description="Disordered" evidence="1">
    <location>
        <begin position="368"/>
        <end position="436"/>
    </location>
</feature>
<accession>A0ABN7SRY8</accession>
<reference evidence="2 3" key="1">
    <citation type="submission" date="2021-04" db="EMBL/GenBank/DDBJ databases">
        <authorList>
            <person name="Bliznina A."/>
        </authorList>
    </citation>
    <scope>NUCLEOTIDE SEQUENCE [LARGE SCALE GENOMIC DNA]</scope>
</reference>
<organism evidence="2 3">
    <name type="scientific">Oikopleura dioica</name>
    <name type="common">Tunicate</name>
    <dbReference type="NCBI Taxonomy" id="34765"/>
    <lineage>
        <taxon>Eukaryota</taxon>
        <taxon>Metazoa</taxon>
        <taxon>Chordata</taxon>
        <taxon>Tunicata</taxon>
        <taxon>Appendicularia</taxon>
        <taxon>Copelata</taxon>
        <taxon>Oikopleuridae</taxon>
        <taxon>Oikopleura</taxon>
    </lineage>
</organism>
<feature type="compositionally biased region" description="Basic and acidic residues" evidence="1">
    <location>
        <begin position="208"/>
        <end position="222"/>
    </location>
</feature>
<evidence type="ECO:0000256" key="1">
    <source>
        <dbReference type="SAM" id="MobiDB-lite"/>
    </source>
</evidence>
<feature type="region of interest" description="Disordered" evidence="1">
    <location>
        <begin position="1"/>
        <end position="222"/>
    </location>
</feature>
<feature type="compositionally biased region" description="Polar residues" evidence="1">
    <location>
        <begin position="401"/>
        <end position="411"/>
    </location>
</feature>
<feature type="compositionally biased region" description="Basic and acidic residues" evidence="1">
    <location>
        <begin position="7"/>
        <end position="18"/>
    </location>
</feature>
<gene>
    <name evidence="2" type="ORF">OKIOD_LOCUS9882</name>
</gene>
<evidence type="ECO:0000313" key="2">
    <source>
        <dbReference type="EMBL" id="CAG5104151.1"/>
    </source>
</evidence>
<protein>
    <submittedName>
        <fullName evidence="2">Oidioi.mRNA.OKI2018_I69.chr1.g1117.t1.cds</fullName>
    </submittedName>
</protein>
<sequence>MPADCQKISEKDKEIKEEPQDEDQSPNNASSSSSSTVKSEPEDTYTFGQQPTEPVEVKGSVKSASKNQALEIIDLDESQETQSIQAEKNINKRQNRQSTKQASQKGKKRNQRAKSSKQKNSRARKKIAKKPEPVEEKKHTTDEEKSPDEITILAPAENEPSRKPSFTMVLRSASRESGPKEKATNSNSVGGSDSEDTKSLLDSPEEDEKIKPPEVKTEPKTFDCLERTNEAVHEMHTYVTNLALQSKLEEKDSARYKTIMRRRDQVLPDLARMQCQSDIQLTFAKLAASGQTKVSANALRKRNKELTIMGIGEKLTVGKTNKTLEVFAKIVEDKNAVKYLLEEFFDEHFDNYWQMMTKDQQDCFLPQKEAPEPKKRPTKPPKKEPTKRKVGRPKKTKKKQTAPNPNRPMTRSRSKQEVKEEPKEESIELKEEPEDV</sequence>
<feature type="compositionally biased region" description="Basic residues" evidence="1">
    <location>
        <begin position="376"/>
        <end position="400"/>
    </location>
</feature>
<feature type="compositionally biased region" description="Basic and acidic residues" evidence="1">
    <location>
        <begin position="129"/>
        <end position="148"/>
    </location>
</feature>